<dbReference type="EMBL" id="ASGP02000003">
    <property type="protein sequence ID" value="KAH9516540.1"/>
    <property type="molecule type" value="Genomic_DNA"/>
</dbReference>
<comment type="caution">
    <text evidence="1">The sequence shown here is derived from an EMBL/GenBank/DDBJ whole genome shotgun (WGS) entry which is preliminary data.</text>
</comment>
<evidence type="ECO:0000313" key="2">
    <source>
        <dbReference type="Proteomes" id="UP000790347"/>
    </source>
</evidence>
<evidence type="ECO:0000313" key="1">
    <source>
        <dbReference type="EMBL" id="KAH9516540.1"/>
    </source>
</evidence>
<accession>A0A922I059</accession>
<protein>
    <submittedName>
        <fullName evidence="1">Uncharacterized protein</fullName>
    </submittedName>
</protein>
<dbReference type="AlphaFoldDB" id="A0A922I059"/>
<reference evidence="1" key="1">
    <citation type="submission" date="2013-05" db="EMBL/GenBank/DDBJ databases">
        <authorList>
            <person name="Yim A.K.Y."/>
            <person name="Chan T.F."/>
            <person name="Ji K.M."/>
            <person name="Liu X.Y."/>
            <person name="Zhou J.W."/>
            <person name="Li R.Q."/>
            <person name="Yang K.Y."/>
            <person name="Li J."/>
            <person name="Li M."/>
            <person name="Law P.T.W."/>
            <person name="Wu Y.L."/>
            <person name="Cai Z.L."/>
            <person name="Qin H."/>
            <person name="Bao Y."/>
            <person name="Leung R.K.K."/>
            <person name="Ng P.K.S."/>
            <person name="Zou J."/>
            <person name="Zhong X.J."/>
            <person name="Ran P.X."/>
            <person name="Zhong N.S."/>
            <person name="Liu Z.G."/>
            <person name="Tsui S.K.W."/>
        </authorList>
    </citation>
    <scope>NUCLEOTIDE SEQUENCE</scope>
    <source>
        <strain evidence="1">Derf</strain>
        <tissue evidence="1">Whole organism</tissue>
    </source>
</reference>
<sequence length="66" mass="7699">MIFDISKRIVVNNDPVDEFSPLIGLLCVKSFHENNFFSYTNKDNKCRCNNIQLVLFLHQIPPIVMD</sequence>
<organism evidence="1 2">
    <name type="scientific">Dermatophagoides farinae</name>
    <name type="common">American house dust mite</name>
    <dbReference type="NCBI Taxonomy" id="6954"/>
    <lineage>
        <taxon>Eukaryota</taxon>
        <taxon>Metazoa</taxon>
        <taxon>Ecdysozoa</taxon>
        <taxon>Arthropoda</taxon>
        <taxon>Chelicerata</taxon>
        <taxon>Arachnida</taxon>
        <taxon>Acari</taxon>
        <taxon>Acariformes</taxon>
        <taxon>Sarcoptiformes</taxon>
        <taxon>Astigmata</taxon>
        <taxon>Psoroptidia</taxon>
        <taxon>Analgoidea</taxon>
        <taxon>Pyroglyphidae</taxon>
        <taxon>Dermatophagoidinae</taxon>
        <taxon>Dermatophagoides</taxon>
    </lineage>
</organism>
<proteinExistence type="predicted"/>
<dbReference type="Proteomes" id="UP000790347">
    <property type="component" value="Unassembled WGS sequence"/>
</dbReference>
<name>A0A922I059_DERFA</name>
<keyword evidence="2" id="KW-1185">Reference proteome</keyword>
<gene>
    <name evidence="1" type="ORF">DERF_007275</name>
</gene>
<reference evidence="1" key="2">
    <citation type="journal article" date="2022" name="Res Sq">
        <title>Comparative Genomics Reveals Insights into the Divergent Evolution of Astigmatic Mites and Household Pest Adaptations.</title>
        <authorList>
            <person name="Xiong Q."/>
            <person name="Wan A.T.-Y."/>
            <person name="Liu X.-Y."/>
            <person name="Fung C.S.-H."/>
            <person name="Xiao X."/>
            <person name="Malainual N."/>
            <person name="Hou J."/>
            <person name="Wang L."/>
            <person name="Wang M."/>
            <person name="Yang K."/>
            <person name="Cui Y."/>
            <person name="Leung E."/>
            <person name="Nong W."/>
            <person name="Shin S.-K."/>
            <person name="Au S."/>
            <person name="Jeong K.Y."/>
            <person name="Chew F.T."/>
            <person name="Hui J."/>
            <person name="Leung T.F."/>
            <person name="Tungtrongchitr A."/>
            <person name="Zhong N."/>
            <person name="Liu Z."/>
            <person name="Tsui S."/>
        </authorList>
    </citation>
    <scope>NUCLEOTIDE SEQUENCE</scope>
    <source>
        <strain evidence="1">Derf</strain>
        <tissue evidence="1">Whole organism</tissue>
    </source>
</reference>